<evidence type="ECO:0000313" key="1">
    <source>
        <dbReference type="EMBL" id="MCJ8501318.1"/>
    </source>
</evidence>
<proteinExistence type="predicted"/>
<evidence type="ECO:0000313" key="2">
    <source>
        <dbReference type="Proteomes" id="UP001165427"/>
    </source>
</evidence>
<dbReference type="Proteomes" id="UP001165427">
    <property type="component" value="Unassembled WGS sequence"/>
</dbReference>
<protein>
    <submittedName>
        <fullName evidence="1">CooT family nickel-binding protein</fullName>
    </submittedName>
</protein>
<dbReference type="InterPro" id="IPR019300">
    <property type="entry name" value="CooT"/>
</dbReference>
<dbReference type="AlphaFoldDB" id="A0AA41R4H2"/>
<comment type="caution">
    <text evidence="1">The sequence shown here is derived from an EMBL/GenBank/DDBJ whole genome shotgun (WGS) entry which is preliminary data.</text>
</comment>
<reference evidence="1" key="1">
    <citation type="submission" date="2022-04" db="EMBL/GenBank/DDBJ databases">
        <title>Desulfatitalea alkaliphila sp. nov., a novel anaerobic sulfate-reducing bacterium isolated from terrestrial mud volcano, Taman Peninsula, Russia.</title>
        <authorList>
            <person name="Khomyakova M.A."/>
            <person name="Merkel A.Y."/>
            <person name="Slobodkin A.I."/>
        </authorList>
    </citation>
    <scope>NUCLEOTIDE SEQUENCE</scope>
    <source>
        <strain evidence="1">M08but</strain>
    </source>
</reference>
<name>A0AA41R4H2_9BACT</name>
<gene>
    <name evidence="1" type="ORF">MRX98_12105</name>
</gene>
<organism evidence="1 2">
    <name type="scientific">Desulfatitalea alkaliphila</name>
    <dbReference type="NCBI Taxonomy" id="2929485"/>
    <lineage>
        <taxon>Bacteria</taxon>
        <taxon>Pseudomonadati</taxon>
        <taxon>Thermodesulfobacteriota</taxon>
        <taxon>Desulfobacteria</taxon>
        <taxon>Desulfobacterales</taxon>
        <taxon>Desulfosarcinaceae</taxon>
        <taxon>Desulfatitalea</taxon>
    </lineage>
</organism>
<dbReference type="EMBL" id="JALJRB010000012">
    <property type="protein sequence ID" value="MCJ8501318.1"/>
    <property type="molecule type" value="Genomic_DNA"/>
</dbReference>
<dbReference type="Pfam" id="PF10133">
    <property type="entry name" value="CooT"/>
    <property type="match status" value="1"/>
</dbReference>
<dbReference type="RefSeq" id="WP_246908564.1">
    <property type="nucleotide sequence ID" value="NZ_JALJRB010000012.1"/>
</dbReference>
<sequence length="62" mass="7080">MCEANAYMMEGEKEILIMKSVDKVTIEDQGLLLVNIFGEQKLLKARIHSLALVDHKILLEPR</sequence>
<keyword evidence="2" id="KW-1185">Reference proteome</keyword>
<accession>A0AA41R4H2</accession>